<dbReference type="GO" id="GO:0016887">
    <property type="term" value="F:ATP hydrolysis activity"/>
    <property type="evidence" value="ECO:0007669"/>
    <property type="project" value="InterPro"/>
</dbReference>
<gene>
    <name evidence="13" type="ORF">EU91_1232</name>
</gene>
<keyword evidence="4" id="KW-0788">Thiol protease</keyword>
<keyword evidence="5 13" id="KW-0067">ATP-binding</keyword>
<comment type="subcellular location">
    <subcellularLocation>
        <location evidence="1">Cell membrane</location>
        <topology evidence="1">Multi-pass membrane protein</topology>
    </subcellularLocation>
</comment>
<dbReference type="InterPro" id="IPR036640">
    <property type="entry name" value="ABC1_TM_sf"/>
</dbReference>
<dbReference type="eggNOG" id="COG2274">
    <property type="taxonomic scope" value="Bacteria"/>
</dbReference>
<reference evidence="14" key="1">
    <citation type="journal article" date="2014" name="Sci. Data">
        <title>Genomes of diverse isolates of the marine cyanobacterium Prochlorococcus.</title>
        <authorList>
            <person name="Biller S."/>
            <person name="Berube P."/>
            <person name="Thompson J."/>
            <person name="Kelly L."/>
            <person name="Roggensack S."/>
            <person name="Awad L."/>
            <person name="Roache-Johnson K."/>
            <person name="Ding H."/>
            <person name="Giovannoni S.J."/>
            <person name="Moore L.R."/>
            <person name="Chisholm S.W."/>
        </authorList>
    </citation>
    <scope>NUCLEOTIDE SEQUENCE [LARGE SCALE GENOMIC DNA]</scope>
    <source>
        <strain evidence="14">GP2</strain>
    </source>
</reference>
<dbReference type="InterPro" id="IPR018490">
    <property type="entry name" value="cNMP-bd_dom_sf"/>
</dbReference>
<accession>A0A0A1ZAH7</accession>
<dbReference type="InterPro" id="IPR000595">
    <property type="entry name" value="cNMP-bd_dom"/>
</dbReference>
<organism evidence="13 14">
    <name type="scientific">Prochlorococcus marinus str. GP2</name>
    <dbReference type="NCBI Taxonomy" id="59925"/>
    <lineage>
        <taxon>Bacteria</taxon>
        <taxon>Bacillati</taxon>
        <taxon>Cyanobacteriota</taxon>
        <taxon>Cyanophyceae</taxon>
        <taxon>Synechococcales</taxon>
        <taxon>Prochlorococcaceae</taxon>
        <taxon>Prochlorococcus</taxon>
    </lineage>
</organism>
<dbReference type="SUPFAM" id="SSF51206">
    <property type="entry name" value="cAMP-binding domain-like"/>
    <property type="match status" value="1"/>
</dbReference>
<dbReference type="Pfam" id="PF00664">
    <property type="entry name" value="ABC_membrane"/>
    <property type="match status" value="1"/>
</dbReference>
<feature type="transmembrane region" description="Helical" evidence="8">
    <location>
        <begin position="454"/>
        <end position="479"/>
    </location>
</feature>
<dbReference type="CDD" id="cd02259">
    <property type="entry name" value="Peptidase_C39_like"/>
    <property type="match status" value="1"/>
</dbReference>
<dbReference type="InterPro" id="IPR027417">
    <property type="entry name" value="P-loop_NTPase"/>
</dbReference>
<dbReference type="InterPro" id="IPR005074">
    <property type="entry name" value="Peptidase_C39"/>
</dbReference>
<evidence type="ECO:0000313" key="13">
    <source>
        <dbReference type="EMBL" id="KGF86470.1"/>
    </source>
</evidence>
<keyword evidence="4" id="KW-0645">Protease</keyword>
<evidence type="ECO:0000313" key="14">
    <source>
        <dbReference type="Proteomes" id="UP000030598"/>
    </source>
</evidence>
<dbReference type="FunFam" id="3.40.50.300:FF:000218">
    <property type="entry name" value="Multidrug ABC transporter ATP-binding protein"/>
    <property type="match status" value="1"/>
</dbReference>
<dbReference type="Pfam" id="PF00005">
    <property type="entry name" value="ABC_tran"/>
    <property type="match status" value="1"/>
</dbReference>
<evidence type="ECO:0000256" key="7">
    <source>
        <dbReference type="ARBA" id="ARBA00023136"/>
    </source>
</evidence>
<feature type="domain" description="ABC transmembrane type-1" evidence="11">
    <location>
        <begin position="420"/>
        <end position="699"/>
    </location>
</feature>
<name>A0A0A1ZAH7_PROMR</name>
<dbReference type="Gene3D" id="3.40.50.300">
    <property type="entry name" value="P-loop containing nucleotide triphosphate hydrolases"/>
    <property type="match status" value="1"/>
</dbReference>
<evidence type="ECO:0000256" key="3">
    <source>
        <dbReference type="ARBA" id="ARBA00022741"/>
    </source>
</evidence>
<keyword evidence="3" id="KW-0547">Nucleotide-binding</keyword>
<keyword evidence="7 8" id="KW-0472">Membrane</keyword>
<protein>
    <submittedName>
        <fullName evidence="13">Toxin secretion ABC transporter ATP-binding protein</fullName>
    </submittedName>
</protein>
<dbReference type="Gene3D" id="2.60.120.10">
    <property type="entry name" value="Jelly Rolls"/>
    <property type="match status" value="1"/>
</dbReference>
<evidence type="ECO:0000259" key="9">
    <source>
        <dbReference type="PROSITE" id="PS50042"/>
    </source>
</evidence>
<proteinExistence type="predicted"/>
<dbReference type="GO" id="GO:0006508">
    <property type="term" value="P:proteolysis"/>
    <property type="evidence" value="ECO:0007669"/>
    <property type="project" value="InterPro"/>
</dbReference>
<dbReference type="STRING" id="59925.EU91_1232"/>
<dbReference type="InterPro" id="IPR011527">
    <property type="entry name" value="ABC1_TM_dom"/>
</dbReference>
<dbReference type="SUPFAM" id="SSF90123">
    <property type="entry name" value="ABC transporter transmembrane region"/>
    <property type="match status" value="1"/>
</dbReference>
<dbReference type="PANTHER" id="PTHR24221">
    <property type="entry name" value="ATP-BINDING CASSETTE SUB-FAMILY B"/>
    <property type="match status" value="1"/>
</dbReference>
<dbReference type="Gene3D" id="1.20.1560.10">
    <property type="entry name" value="ABC transporter type 1, transmembrane domain"/>
    <property type="match status" value="1"/>
</dbReference>
<evidence type="ECO:0000256" key="1">
    <source>
        <dbReference type="ARBA" id="ARBA00004651"/>
    </source>
</evidence>
<keyword evidence="2 8" id="KW-0812">Transmembrane</keyword>
<feature type="domain" description="Cyclic nucleotide-binding" evidence="9">
    <location>
        <begin position="28"/>
        <end position="91"/>
    </location>
</feature>
<comment type="caution">
    <text evidence="13">The sequence shown here is derived from an EMBL/GenBank/DDBJ whole genome shotgun (WGS) entry which is preliminary data.</text>
</comment>
<dbReference type="InterPro" id="IPR039421">
    <property type="entry name" value="Type_1_exporter"/>
</dbReference>
<feature type="domain" description="ABC transporter" evidence="10">
    <location>
        <begin position="734"/>
        <end position="969"/>
    </location>
</feature>
<dbReference type="InterPro" id="IPR017871">
    <property type="entry name" value="ABC_transporter-like_CS"/>
</dbReference>
<feature type="transmembrane region" description="Helical" evidence="8">
    <location>
        <begin position="532"/>
        <end position="552"/>
    </location>
</feature>
<dbReference type="GO" id="GO:0005886">
    <property type="term" value="C:plasma membrane"/>
    <property type="evidence" value="ECO:0007669"/>
    <property type="project" value="UniProtKB-SubCell"/>
</dbReference>
<dbReference type="Pfam" id="PF00027">
    <property type="entry name" value="cNMP_binding"/>
    <property type="match status" value="1"/>
</dbReference>
<dbReference type="InterPro" id="IPR003593">
    <property type="entry name" value="AAA+_ATPase"/>
</dbReference>
<dbReference type="PROSITE" id="PS00211">
    <property type="entry name" value="ABC_TRANSPORTER_1"/>
    <property type="match status" value="1"/>
</dbReference>
<dbReference type="GO" id="GO:0140359">
    <property type="term" value="F:ABC-type transporter activity"/>
    <property type="evidence" value="ECO:0007669"/>
    <property type="project" value="InterPro"/>
</dbReference>
<evidence type="ECO:0000259" key="11">
    <source>
        <dbReference type="PROSITE" id="PS50929"/>
    </source>
</evidence>
<dbReference type="PANTHER" id="PTHR24221:SF647">
    <property type="entry name" value="BLL6336 PROTEIN"/>
    <property type="match status" value="1"/>
</dbReference>
<evidence type="ECO:0000256" key="6">
    <source>
        <dbReference type="ARBA" id="ARBA00022989"/>
    </source>
</evidence>
<dbReference type="OrthoDB" id="544620at2"/>
<dbReference type="InterPro" id="IPR003439">
    <property type="entry name" value="ABC_transporter-like_ATP-bd"/>
</dbReference>
<dbReference type="CDD" id="cd18782">
    <property type="entry name" value="ABC_6TM_PrtD_LapB_HlyB_like"/>
    <property type="match status" value="1"/>
</dbReference>
<dbReference type="PROSITE" id="PS50893">
    <property type="entry name" value="ABC_TRANSPORTER_2"/>
    <property type="match status" value="1"/>
</dbReference>
<dbReference type="SMART" id="SM00382">
    <property type="entry name" value="AAA"/>
    <property type="match status" value="1"/>
</dbReference>
<feature type="domain" description="Peptidase C39" evidence="12">
    <location>
        <begin position="266"/>
        <end position="388"/>
    </location>
</feature>
<dbReference type="PROSITE" id="PS50990">
    <property type="entry name" value="PEPTIDASE_C39"/>
    <property type="match status" value="1"/>
</dbReference>
<dbReference type="RefSeq" id="WP_052041289.1">
    <property type="nucleotide sequence ID" value="NZ_CP138934.1"/>
</dbReference>
<dbReference type="Gene3D" id="3.90.70.10">
    <property type="entry name" value="Cysteine proteinases"/>
    <property type="match status" value="1"/>
</dbReference>
<feature type="transmembrane region" description="Helical" evidence="8">
    <location>
        <begin position="558"/>
        <end position="578"/>
    </location>
</feature>
<feature type="transmembrane region" description="Helical" evidence="8">
    <location>
        <begin position="416"/>
        <end position="442"/>
    </location>
</feature>
<keyword evidence="6 8" id="KW-1133">Transmembrane helix</keyword>
<dbReference type="GO" id="GO:0005524">
    <property type="term" value="F:ATP binding"/>
    <property type="evidence" value="ECO:0007669"/>
    <property type="project" value="UniProtKB-KW"/>
</dbReference>
<sequence length="973" mass="111276">MIDKITKQIKNNEKLLDIFKSFGKEIKFATGEIISSEKFLADKVFLIKNGNARLITEINGKLISVLKLSKGNTIGIASLLGGKSIEQVRASEELIVYSIDDKKFLELYKENLSIKNFCDNYIWEAEILSILKKFPKLNKKSFFLYTNLFDSLYKEINLITPDEFQINDCLRNNKRLFSNYFSDDYEIWSEIQSFAQVEKLLQKNSNFPLRLFSVSREIEKIKLEKVNQISKDKKKRFDKNVQLLNTSIPLKNNVHNAEVGKEIYVPVKGHLEGTLACFEIIAKIMHFPFKKESVKNSLNEYLVNHKFISLRVCGEIASYHGLQINISNINSEMANRITTPALIKWEDDFAVVSGINREGLEIINPLEGYKNINFENLDNLFPNGIEILNLEKTNLTQIKVFGLNWFYPFFKKYKGVFLQILIAGFVIQLLALANPLLIQIIIDKVISQRSLDTLQVLGIALLIVTIFEGILSGLKSFLLSDTSNRIDKRISSEIIDHLLGLPLNYFQQRRTGELSSRISELEKIRNFLTSQALTTLLEGAFSIIYLAVMIAYSIKLTLISLIVLPFQILLAFICGPLFKKQFRSVAETNAKSQSHLIEILNGIETVKSQNYEIKSKLKWQKLYERFINKSFEKTLTGTIFMQSSQVLQKISQILVLWFGASMVLQGYLSLGQLIAFRIISGYVTQPLLRLSNIWQEIQELKISFERLADIVNTKKEINEVEKSKIMMPKINGFIDFENVHFKFDNKQNYLLRGLNLSIKPNNFVAIVGQSGSGKSTIMKLIYRLYSPNEGKISIDGFDISKVELKSLRNQIGIVPQDPLLFNGTIRDNIALKDYETTEKDIIQASKLACAHDFIMELPDGYSTLISEKGSTLSGGQKQRITIARTLLKNPRIIILDEATSALDYSTEKRVYENLLNYQKSGSIFFITHRLSLIKEANLIVVFHEGRIDELGTHQALIENKGRYFALLQETREL</sequence>
<evidence type="ECO:0000256" key="8">
    <source>
        <dbReference type="SAM" id="Phobius"/>
    </source>
</evidence>
<dbReference type="EMBL" id="JNAH01000007">
    <property type="protein sequence ID" value="KGF86470.1"/>
    <property type="molecule type" value="Genomic_DNA"/>
</dbReference>
<feature type="transmembrane region" description="Helical" evidence="8">
    <location>
        <begin position="654"/>
        <end position="679"/>
    </location>
</feature>
<dbReference type="PROSITE" id="PS50929">
    <property type="entry name" value="ABC_TM1F"/>
    <property type="match status" value="1"/>
</dbReference>
<evidence type="ECO:0000256" key="2">
    <source>
        <dbReference type="ARBA" id="ARBA00022692"/>
    </source>
</evidence>
<evidence type="ECO:0000256" key="4">
    <source>
        <dbReference type="ARBA" id="ARBA00022807"/>
    </source>
</evidence>
<evidence type="ECO:0000256" key="5">
    <source>
        <dbReference type="ARBA" id="ARBA00022840"/>
    </source>
</evidence>
<dbReference type="SUPFAM" id="SSF52540">
    <property type="entry name" value="P-loop containing nucleoside triphosphate hydrolases"/>
    <property type="match status" value="1"/>
</dbReference>
<dbReference type="InterPro" id="IPR014710">
    <property type="entry name" value="RmlC-like_jellyroll"/>
</dbReference>
<dbReference type="Proteomes" id="UP000030598">
    <property type="component" value="Unassembled WGS sequence"/>
</dbReference>
<evidence type="ECO:0000259" key="12">
    <source>
        <dbReference type="PROSITE" id="PS50990"/>
    </source>
</evidence>
<dbReference type="GO" id="GO:0034040">
    <property type="term" value="F:ATPase-coupled lipid transmembrane transporter activity"/>
    <property type="evidence" value="ECO:0007669"/>
    <property type="project" value="TreeGrafter"/>
</dbReference>
<evidence type="ECO:0000259" key="10">
    <source>
        <dbReference type="PROSITE" id="PS50893"/>
    </source>
</evidence>
<dbReference type="AlphaFoldDB" id="A0A0A1ZAH7"/>
<dbReference type="GO" id="GO:0008234">
    <property type="term" value="F:cysteine-type peptidase activity"/>
    <property type="evidence" value="ECO:0007669"/>
    <property type="project" value="UniProtKB-KW"/>
</dbReference>
<dbReference type="PROSITE" id="PS50042">
    <property type="entry name" value="CNMP_BINDING_3"/>
    <property type="match status" value="1"/>
</dbReference>
<keyword evidence="4" id="KW-0378">Hydrolase</keyword>